<dbReference type="InterPro" id="IPR012677">
    <property type="entry name" value="Nucleotide-bd_a/b_plait_sf"/>
</dbReference>
<evidence type="ECO:0000256" key="4">
    <source>
        <dbReference type="SAM" id="MobiDB-lite"/>
    </source>
</evidence>
<evidence type="ECO:0000313" key="7">
    <source>
        <dbReference type="Proteomes" id="UP001206595"/>
    </source>
</evidence>
<dbReference type="GO" id="GO:0005737">
    <property type="term" value="C:cytoplasm"/>
    <property type="evidence" value="ECO:0007669"/>
    <property type="project" value="TreeGrafter"/>
</dbReference>
<dbReference type="GO" id="GO:0008143">
    <property type="term" value="F:poly(A) binding"/>
    <property type="evidence" value="ECO:0007669"/>
    <property type="project" value="TreeGrafter"/>
</dbReference>
<evidence type="ECO:0000313" key="6">
    <source>
        <dbReference type="EMBL" id="KAI8580180.1"/>
    </source>
</evidence>
<dbReference type="RefSeq" id="XP_051445184.1">
    <property type="nucleotide sequence ID" value="XM_051588612.1"/>
</dbReference>
<dbReference type="Gene3D" id="3.30.70.330">
    <property type="match status" value="1"/>
</dbReference>
<feature type="region of interest" description="Disordered" evidence="4">
    <location>
        <begin position="188"/>
        <end position="209"/>
    </location>
</feature>
<reference evidence="6" key="2">
    <citation type="journal article" date="2022" name="Proc. Natl. Acad. Sci. U.S.A.">
        <title>Diploid-dominant life cycles characterize the early evolution of Fungi.</title>
        <authorList>
            <person name="Amses K.R."/>
            <person name="Simmons D.R."/>
            <person name="Longcore J.E."/>
            <person name="Mondo S.J."/>
            <person name="Seto K."/>
            <person name="Jeronimo G.H."/>
            <person name="Bonds A.E."/>
            <person name="Quandt C.A."/>
            <person name="Davis W.J."/>
            <person name="Chang Y."/>
            <person name="Federici B.A."/>
            <person name="Kuo A."/>
            <person name="LaButti K."/>
            <person name="Pangilinan J."/>
            <person name="Andreopoulos W."/>
            <person name="Tritt A."/>
            <person name="Riley R."/>
            <person name="Hundley H."/>
            <person name="Johnson J."/>
            <person name="Lipzen A."/>
            <person name="Barry K."/>
            <person name="Lang B.F."/>
            <person name="Cuomo C.A."/>
            <person name="Buchler N.E."/>
            <person name="Grigoriev I.V."/>
            <person name="Spatafora J.W."/>
            <person name="Stajich J.E."/>
            <person name="James T.Y."/>
        </authorList>
    </citation>
    <scope>NUCLEOTIDE SEQUENCE</scope>
    <source>
        <strain evidence="6">AG</strain>
    </source>
</reference>
<name>A0AAD5EDC9_UMBRA</name>
<reference evidence="6" key="1">
    <citation type="submission" date="2021-06" db="EMBL/GenBank/DDBJ databases">
        <authorList>
            <consortium name="DOE Joint Genome Institute"/>
            <person name="Mondo S.J."/>
            <person name="Amses K.R."/>
            <person name="Simmons D.R."/>
            <person name="Longcore J.E."/>
            <person name="Seto K."/>
            <person name="Alves G.H."/>
            <person name="Bonds A.E."/>
            <person name="Quandt C.A."/>
            <person name="Davis W.J."/>
            <person name="Chang Y."/>
            <person name="Letcher P.M."/>
            <person name="Powell M.J."/>
            <person name="Kuo A."/>
            <person name="Labutti K."/>
            <person name="Pangilinan J."/>
            <person name="Andreopoulos W."/>
            <person name="Tritt A."/>
            <person name="Riley R."/>
            <person name="Hundley H."/>
            <person name="Johnson J."/>
            <person name="Lipzen A."/>
            <person name="Barry K."/>
            <person name="Berbee M.L."/>
            <person name="Buchler N.E."/>
            <person name="Grigoriev I.V."/>
            <person name="Spatafora J.W."/>
            <person name="Stajich J.E."/>
            <person name="James T.Y."/>
        </authorList>
    </citation>
    <scope>NUCLEOTIDE SEQUENCE</scope>
    <source>
        <strain evidence="6">AG</strain>
    </source>
</reference>
<dbReference type="SUPFAM" id="SSF54928">
    <property type="entry name" value="RNA-binding domain, RBD"/>
    <property type="match status" value="1"/>
</dbReference>
<gene>
    <name evidence="6" type="ORF">K450DRAFT_238529</name>
</gene>
<dbReference type="InterPro" id="IPR035979">
    <property type="entry name" value="RBD_domain_sf"/>
</dbReference>
<evidence type="ECO:0000259" key="5">
    <source>
        <dbReference type="PROSITE" id="PS50102"/>
    </source>
</evidence>
<dbReference type="PANTHER" id="PTHR23236:SF12">
    <property type="entry name" value="EUKARYOTIC INITIATION FACTOR 4B-RELATED"/>
    <property type="match status" value="1"/>
</dbReference>
<dbReference type="AlphaFoldDB" id="A0AAD5EDC9"/>
<dbReference type="PANTHER" id="PTHR23236">
    <property type="entry name" value="EUKARYOTIC TRANSLATION INITIATION FACTOR 4B/4H"/>
    <property type="match status" value="1"/>
</dbReference>
<keyword evidence="3" id="KW-0175">Coiled coil</keyword>
<evidence type="ECO:0000256" key="2">
    <source>
        <dbReference type="PROSITE-ProRule" id="PRU00176"/>
    </source>
</evidence>
<dbReference type="Pfam" id="PF00076">
    <property type="entry name" value="RRM_1"/>
    <property type="match status" value="1"/>
</dbReference>
<dbReference type="SMART" id="SM00360">
    <property type="entry name" value="RRM"/>
    <property type="match status" value="1"/>
</dbReference>
<feature type="coiled-coil region" evidence="3">
    <location>
        <begin position="60"/>
        <end position="94"/>
    </location>
</feature>
<keyword evidence="1 2" id="KW-0694">RNA-binding</keyword>
<evidence type="ECO:0000256" key="1">
    <source>
        <dbReference type="ARBA" id="ARBA00022884"/>
    </source>
</evidence>
<accession>A0AAD5EDC9</accession>
<dbReference type="InterPro" id="IPR000504">
    <property type="entry name" value="RRM_dom"/>
</dbReference>
<dbReference type="Proteomes" id="UP001206595">
    <property type="component" value="Unassembled WGS sequence"/>
</dbReference>
<feature type="domain" description="RRM" evidence="5">
    <location>
        <begin position="112"/>
        <end position="189"/>
    </location>
</feature>
<dbReference type="CDD" id="cd12306">
    <property type="entry name" value="RRM_II_PABPs"/>
    <property type="match status" value="1"/>
</dbReference>
<protein>
    <recommendedName>
        <fullName evidence="5">RRM domain-containing protein</fullName>
    </recommendedName>
</protein>
<dbReference type="EMBL" id="MU620914">
    <property type="protein sequence ID" value="KAI8580180.1"/>
    <property type="molecule type" value="Genomic_DNA"/>
</dbReference>
<dbReference type="PROSITE" id="PS50102">
    <property type="entry name" value="RRM"/>
    <property type="match status" value="1"/>
</dbReference>
<sequence>MKESQTTFSYGWPLTNLLRNARLPTNIMSEPENAAALPQLNDDPVVQERASDAVQGDQNEEEVDKELEAMKARVKEMEEEASKLRDMQAEVEKTMNGPEEVMTTDKEAVDSRSVYVGNVDYGTAPEELQAHFQSCGTINRVTIICDKFTGHPKGFAYVEFAEPEHVNAATTLNESLFRGRLLKVTPKRTNIPGFSQRGRGRGRGGFRGGPYGHNAGFGYRGRGRGRGRGGYYSPY</sequence>
<organism evidence="6 7">
    <name type="scientific">Umbelopsis ramanniana AG</name>
    <dbReference type="NCBI Taxonomy" id="1314678"/>
    <lineage>
        <taxon>Eukaryota</taxon>
        <taxon>Fungi</taxon>
        <taxon>Fungi incertae sedis</taxon>
        <taxon>Mucoromycota</taxon>
        <taxon>Mucoromycotina</taxon>
        <taxon>Umbelopsidomycetes</taxon>
        <taxon>Umbelopsidales</taxon>
        <taxon>Umbelopsidaceae</taxon>
        <taxon>Umbelopsis</taxon>
    </lineage>
</organism>
<proteinExistence type="predicted"/>
<evidence type="ECO:0000256" key="3">
    <source>
        <dbReference type="SAM" id="Coils"/>
    </source>
</evidence>
<keyword evidence="7" id="KW-1185">Reference proteome</keyword>
<comment type="caution">
    <text evidence="6">The sequence shown here is derived from an EMBL/GenBank/DDBJ whole genome shotgun (WGS) entry which is preliminary data.</text>
</comment>
<dbReference type="GeneID" id="75913957"/>